<reference evidence="3 4" key="1">
    <citation type="submission" date="2019-02" db="EMBL/GenBank/DDBJ databases">
        <title>Deep-cultivation of Planctomycetes and their phenomic and genomic characterization uncovers novel biology.</title>
        <authorList>
            <person name="Wiegand S."/>
            <person name="Jogler M."/>
            <person name="Boedeker C."/>
            <person name="Pinto D."/>
            <person name="Vollmers J."/>
            <person name="Rivas-Marin E."/>
            <person name="Kohn T."/>
            <person name="Peeters S.H."/>
            <person name="Heuer A."/>
            <person name="Rast P."/>
            <person name="Oberbeckmann S."/>
            <person name="Bunk B."/>
            <person name="Jeske O."/>
            <person name="Meyerdierks A."/>
            <person name="Storesund J.E."/>
            <person name="Kallscheuer N."/>
            <person name="Luecker S."/>
            <person name="Lage O.M."/>
            <person name="Pohl T."/>
            <person name="Merkel B.J."/>
            <person name="Hornburger P."/>
            <person name="Mueller R.-W."/>
            <person name="Bruemmer F."/>
            <person name="Labrenz M."/>
            <person name="Spormann A.M."/>
            <person name="Op den Camp H."/>
            <person name="Overmann J."/>
            <person name="Amann R."/>
            <person name="Jetten M.S.M."/>
            <person name="Mascher T."/>
            <person name="Medema M.H."/>
            <person name="Devos D.P."/>
            <person name="Kaster A.-K."/>
            <person name="Ovreas L."/>
            <person name="Rohde M."/>
            <person name="Galperin M.Y."/>
            <person name="Jogler C."/>
        </authorList>
    </citation>
    <scope>NUCLEOTIDE SEQUENCE [LARGE SCALE GENOMIC DNA]</scope>
    <source>
        <strain evidence="3 4">CA12</strain>
    </source>
</reference>
<feature type="region of interest" description="Disordered" evidence="1">
    <location>
        <begin position="133"/>
        <end position="154"/>
    </location>
</feature>
<protein>
    <submittedName>
        <fullName evidence="3">Uncharacterized protein</fullName>
    </submittedName>
</protein>
<evidence type="ECO:0000313" key="4">
    <source>
        <dbReference type="Proteomes" id="UP000318741"/>
    </source>
</evidence>
<accession>A0A517P6V5</accession>
<evidence type="ECO:0000313" key="3">
    <source>
        <dbReference type="EMBL" id="QDT15093.1"/>
    </source>
</evidence>
<sequence length="154" mass="15796">MAAPSLSESFSNPSSPDPPAGPPAFVRQSPVGSGPLLAEVAALRGEVRGLGAEVRSLGSEVRRLGRTDWPAVLTAGGLAATVLAGLGALALDPLKAEAARIRTEAHDRAADHAAALQDVRGEVHTLAGEMRTHAVGGHPAANARLDALERDRRP</sequence>
<name>A0A517P6V5_9PLAN</name>
<dbReference type="Proteomes" id="UP000318741">
    <property type="component" value="Chromosome"/>
</dbReference>
<evidence type="ECO:0000256" key="2">
    <source>
        <dbReference type="SAM" id="Phobius"/>
    </source>
</evidence>
<keyword evidence="2" id="KW-1133">Transmembrane helix</keyword>
<feature type="compositionally biased region" description="Low complexity" evidence="1">
    <location>
        <begin position="1"/>
        <end position="14"/>
    </location>
</feature>
<keyword evidence="4" id="KW-1185">Reference proteome</keyword>
<organism evidence="3 4">
    <name type="scientific">Alienimonas californiensis</name>
    <dbReference type="NCBI Taxonomy" id="2527989"/>
    <lineage>
        <taxon>Bacteria</taxon>
        <taxon>Pseudomonadati</taxon>
        <taxon>Planctomycetota</taxon>
        <taxon>Planctomycetia</taxon>
        <taxon>Planctomycetales</taxon>
        <taxon>Planctomycetaceae</taxon>
        <taxon>Alienimonas</taxon>
    </lineage>
</organism>
<dbReference type="EMBL" id="CP036265">
    <property type="protein sequence ID" value="QDT15093.1"/>
    <property type="molecule type" value="Genomic_DNA"/>
</dbReference>
<proteinExistence type="predicted"/>
<dbReference type="AlphaFoldDB" id="A0A517P6V5"/>
<feature type="region of interest" description="Disordered" evidence="1">
    <location>
        <begin position="1"/>
        <end position="30"/>
    </location>
</feature>
<evidence type="ECO:0000256" key="1">
    <source>
        <dbReference type="SAM" id="MobiDB-lite"/>
    </source>
</evidence>
<dbReference type="KEGG" id="acaf:CA12_11740"/>
<keyword evidence="2" id="KW-0812">Transmembrane</keyword>
<dbReference type="RefSeq" id="WP_165700582.1">
    <property type="nucleotide sequence ID" value="NZ_CP036265.1"/>
</dbReference>
<feature type="transmembrane region" description="Helical" evidence="2">
    <location>
        <begin position="69"/>
        <end position="91"/>
    </location>
</feature>
<gene>
    <name evidence="3" type="ORF">CA12_11740</name>
</gene>
<keyword evidence="2" id="KW-0472">Membrane</keyword>